<evidence type="ECO:0000256" key="2">
    <source>
        <dbReference type="ARBA" id="ARBA00023015"/>
    </source>
</evidence>
<dbReference type="GO" id="GO:0005634">
    <property type="term" value="C:nucleus"/>
    <property type="evidence" value="ECO:0007669"/>
    <property type="project" value="UniProtKB-SubCell"/>
</dbReference>
<evidence type="ECO:0000256" key="3">
    <source>
        <dbReference type="ARBA" id="ARBA00023125"/>
    </source>
</evidence>
<dbReference type="PANTHER" id="PTHR15741">
    <property type="entry name" value="BASIC HELIX-LOOP-HELIX ZIP TRANSCRIPTION FACTOR"/>
    <property type="match status" value="1"/>
</dbReference>
<dbReference type="GO" id="GO:0000981">
    <property type="term" value="F:DNA-binding transcription factor activity, RNA polymerase II-specific"/>
    <property type="evidence" value="ECO:0007669"/>
    <property type="project" value="TreeGrafter"/>
</dbReference>
<organism evidence="7">
    <name type="scientific">Lichtheimia ramosa</name>
    <dbReference type="NCBI Taxonomy" id="688394"/>
    <lineage>
        <taxon>Eukaryota</taxon>
        <taxon>Fungi</taxon>
        <taxon>Fungi incertae sedis</taxon>
        <taxon>Mucoromycota</taxon>
        <taxon>Mucoromycotina</taxon>
        <taxon>Mucoromycetes</taxon>
        <taxon>Mucorales</taxon>
        <taxon>Lichtheimiaceae</taxon>
        <taxon>Lichtheimia</taxon>
    </lineage>
</organism>
<dbReference type="EMBL" id="LK023316">
    <property type="protein sequence ID" value="CDS05292.1"/>
    <property type="molecule type" value="Genomic_DNA"/>
</dbReference>
<dbReference type="PROSITE" id="PS50888">
    <property type="entry name" value="BHLH"/>
    <property type="match status" value="1"/>
</dbReference>
<comment type="subcellular location">
    <subcellularLocation>
        <location evidence="1">Nucleus</location>
    </subcellularLocation>
</comment>
<feature type="domain" description="BHLH" evidence="6">
    <location>
        <begin position="82"/>
        <end position="133"/>
    </location>
</feature>
<keyword evidence="4" id="KW-0804">Transcription</keyword>
<evidence type="ECO:0000259" key="6">
    <source>
        <dbReference type="PROSITE" id="PS50888"/>
    </source>
</evidence>
<dbReference type="GO" id="GO:0000978">
    <property type="term" value="F:RNA polymerase II cis-regulatory region sequence-specific DNA binding"/>
    <property type="evidence" value="ECO:0007669"/>
    <property type="project" value="TreeGrafter"/>
</dbReference>
<evidence type="ECO:0000256" key="5">
    <source>
        <dbReference type="ARBA" id="ARBA00023242"/>
    </source>
</evidence>
<dbReference type="SUPFAM" id="SSF47459">
    <property type="entry name" value="HLH, helix-loop-helix DNA-binding domain"/>
    <property type="match status" value="1"/>
</dbReference>
<keyword evidence="3" id="KW-0238">DNA-binding</keyword>
<dbReference type="GO" id="GO:0046983">
    <property type="term" value="F:protein dimerization activity"/>
    <property type="evidence" value="ECO:0007669"/>
    <property type="project" value="InterPro"/>
</dbReference>
<dbReference type="InterPro" id="IPR036638">
    <property type="entry name" value="HLH_DNA-bd_sf"/>
</dbReference>
<dbReference type="Gene3D" id="4.10.280.10">
    <property type="entry name" value="Helix-loop-helix DNA-binding domain"/>
    <property type="match status" value="1"/>
</dbReference>
<reference evidence="7" key="1">
    <citation type="journal article" date="2014" name="Genome Announc.">
        <title>De novo whole-genome sequence and genome annotation of Lichtheimia ramosa.</title>
        <authorList>
            <person name="Linde J."/>
            <person name="Schwartze V."/>
            <person name="Binder U."/>
            <person name="Lass-Florl C."/>
            <person name="Voigt K."/>
            <person name="Horn F."/>
        </authorList>
    </citation>
    <scope>NUCLEOTIDE SEQUENCE</scope>
    <source>
        <strain evidence="7">JMRC FSU:6197</strain>
    </source>
</reference>
<dbReference type="OrthoDB" id="5778525at2759"/>
<proteinExistence type="predicted"/>
<dbReference type="InterPro" id="IPR052207">
    <property type="entry name" value="Max-like/E-box_TFs"/>
</dbReference>
<evidence type="ECO:0000256" key="1">
    <source>
        <dbReference type="ARBA" id="ARBA00004123"/>
    </source>
</evidence>
<gene>
    <name evidence="7" type="ORF">LRAMOSA07821</name>
</gene>
<accession>A0A077WF66</accession>
<name>A0A077WF66_9FUNG</name>
<dbReference type="AlphaFoldDB" id="A0A077WF66"/>
<dbReference type="SMART" id="SM00353">
    <property type="entry name" value="HLH"/>
    <property type="match status" value="1"/>
</dbReference>
<keyword evidence="5" id="KW-0539">Nucleus</keyword>
<evidence type="ECO:0000313" key="7">
    <source>
        <dbReference type="EMBL" id="CDS05292.1"/>
    </source>
</evidence>
<dbReference type="PANTHER" id="PTHR15741:SF27">
    <property type="entry name" value="TRANSCRIPTION FACTOR AP-4"/>
    <property type="match status" value="1"/>
</dbReference>
<sequence>MDNTIIIPHDASSLQPDYLQCDAIHIPYTEEYHEYTRKRRSSSLLSLHLKECSISSSGSDDDDASSSCTSSKRIKKILDEREKRANHTASEQKRRNTIRAALDEISQIVPGLQDTNINKSTILFKAAEYIQYLNRRNYRLRERVAELHQKAGYSSRYPSISVPADQEI</sequence>
<evidence type="ECO:0000256" key="4">
    <source>
        <dbReference type="ARBA" id="ARBA00023163"/>
    </source>
</evidence>
<dbReference type="InterPro" id="IPR011598">
    <property type="entry name" value="bHLH_dom"/>
</dbReference>
<keyword evidence="2" id="KW-0805">Transcription regulation</keyword>
<protein>
    <recommendedName>
        <fullName evidence="6">BHLH domain-containing protein</fullName>
    </recommendedName>
</protein>
<dbReference type="Pfam" id="PF00010">
    <property type="entry name" value="HLH"/>
    <property type="match status" value="1"/>
</dbReference>